<organism evidence="3">
    <name type="scientific">hydrothermal vent metagenome</name>
    <dbReference type="NCBI Taxonomy" id="652676"/>
    <lineage>
        <taxon>unclassified sequences</taxon>
        <taxon>metagenomes</taxon>
        <taxon>ecological metagenomes</taxon>
    </lineage>
</organism>
<sequence>MNVNPPTKLILLQMSRSLCIGVLFAVSLSVQAEVYKWVDEQGKTHYGDKPVNNAQQMEMDTEAKGHINTGQTRENKRRRLIDAFEEDRTRDNEEKQKKRQKKEKYKRKCVWTKDRLRRYERARYLYDLDSDGNRVVIPDVDRQKSMDALRRQAKKYCK</sequence>
<feature type="region of interest" description="Disordered" evidence="1">
    <location>
        <begin position="62"/>
        <end position="104"/>
    </location>
</feature>
<dbReference type="InterPro" id="IPR025392">
    <property type="entry name" value="DUF4124"/>
</dbReference>
<dbReference type="EMBL" id="UOFG01000196">
    <property type="protein sequence ID" value="VAW63203.1"/>
    <property type="molecule type" value="Genomic_DNA"/>
</dbReference>
<accession>A0A3B0XG04</accession>
<evidence type="ECO:0000313" key="3">
    <source>
        <dbReference type="EMBL" id="VAW63203.1"/>
    </source>
</evidence>
<reference evidence="3" key="1">
    <citation type="submission" date="2018-06" db="EMBL/GenBank/DDBJ databases">
        <authorList>
            <person name="Zhirakovskaya E."/>
        </authorList>
    </citation>
    <scope>NUCLEOTIDE SEQUENCE</scope>
</reference>
<protein>
    <recommendedName>
        <fullName evidence="2">DUF4124 domain-containing protein</fullName>
    </recommendedName>
</protein>
<name>A0A3B0XG04_9ZZZZ</name>
<feature type="domain" description="DUF4124" evidence="2">
    <location>
        <begin position="25"/>
        <end position="61"/>
    </location>
</feature>
<evidence type="ECO:0000256" key="1">
    <source>
        <dbReference type="SAM" id="MobiDB-lite"/>
    </source>
</evidence>
<proteinExistence type="predicted"/>
<gene>
    <name evidence="3" type="ORF">MNBD_GAMMA11-2319</name>
</gene>
<feature type="compositionally biased region" description="Basic and acidic residues" evidence="1">
    <location>
        <begin position="80"/>
        <end position="96"/>
    </location>
</feature>
<dbReference type="AlphaFoldDB" id="A0A3B0XG04"/>
<evidence type="ECO:0000259" key="2">
    <source>
        <dbReference type="Pfam" id="PF13511"/>
    </source>
</evidence>
<dbReference type="Pfam" id="PF13511">
    <property type="entry name" value="DUF4124"/>
    <property type="match status" value="1"/>
</dbReference>